<protein>
    <submittedName>
        <fullName evidence="1">Uncharacterized protein</fullName>
    </submittedName>
</protein>
<gene>
    <name evidence="1" type="ORF">JKL49_18865</name>
</gene>
<reference evidence="1" key="1">
    <citation type="submission" date="2021-01" db="EMBL/GenBank/DDBJ databases">
        <title>Genome sequence of Phenylobacterium sp. 20VBR1 isolated from a valley glaceir, Ny-Alesund, Svalbard.</title>
        <authorList>
            <person name="Thomas F.A."/>
            <person name="Krishnan K.P."/>
            <person name="Sinha R.K."/>
        </authorList>
    </citation>
    <scope>NUCLEOTIDE SEQUENCE</scope>
    <source>
        <strain evidence="1">20VBR1</strain>
    </source>
</reference>
<organism evidence="1">
    <name type="scientific">Phenylobacterium glaciei</name>
    <dbReference type="NCBI Taxonomy" id="2803784"/>
    <lineage>
        <taxon>Bacteria</taxon>
        <taxon>Pseudomonadati</taxon>
        <taxon>Pseudomonadota</taxon>
        <taxon>Alphaproteobacteria</taxon>
        <taxon>Caulobacterales</taxon>
        <taxon>Caulobacteraceae</taxon>
        <taxon>Phenylobacterium</taxon>
    </lineage>
</organism>
<proteinExistence type="predicted"/>
<sequence length="48" mass="5264">MTETKRIAFDADLARRLVATQFRSGPTCRSAPWSLAARTTPPSISATR</sequence>
<name>A0A974P1E2_9CAUL</name>
<evidence type="ECO:0000313" key="1">
    <source>
        <dbReference type="EMBL" id="QQZ49179.1"/>
    </source>
</evidence>
<accession>A0A974P1E2</accession>
<dbReference type="AlphaFoldDB" id="A0A974P1E2"/>
<dbReference type="EMBL" id="CP068570">
    <property type="protein sequence ID" value="QQZ49179.1"/>
    <property type="molecule type" value="Genomic_DNA"/>
</dbReference>